<keyword evidence="3" id="KW-1003">Cell membrane</keyword>
<dbReference type="Proteomes" id="UP000294830">
    <property type="component" value="Unassembled WGS sequence"/>
</dbReference>
<dbReference type="Pfam" id="PF02687">
    <property type="entry name" value="FtsX"/>
    <property type="match status" value="1"/>
</dbReference>
<keyword evidence="11" id="KW-1185">Reference proteome</keyword>
<dbReference type="InterPro" id="IPR003838">
    <property type="entry name" value="ABC3_permease_C"/>
</dbReference>
<dbReference type="GO" id="GO:0098797">
    <property type="term" value="C:plasma membrane protein complex"/>
    <property type="evidence" value="ECO:0007669"/>
    <property type="project" value="TreeGrafter"/>
</dbReference>
<evidence type="ECO:0000313" key="10">
    <source>
        <dbReference type="EMBL" id="TCN72272.1"/>
    </source>
</evidence>
<keyword evidence="6 7" id="KW-0472">Membrane</keyword>
<feature type="transmembrane region" description="Helical" evidence="7">
    <location>
        <begin position="268"/>
        <end position="289"/>
    </location>
</feature>
<sequence>MMSYPKIAWRNIWRNKRRTLITTASIFFGVLLSCFMTSLQEGSYAQYIQAIVNSYSGYLQIHQKGYWDDKVINNTFEMSPSISSKIGMVKEVTLFTPRLETFALASTEEITKGVMVIGIDPAKEDKITNISGKLVQGRYLGSDANGVVLGERLAQYLKLRPSDTLVLIGQGYHGVSAAGKYPVRGIMKHPAPEFDRSVVYMDIKTCQELYSAENRLTSIVVMVHGSDEVAPAQAKFSLLLGSGMEVIDWEEMNRILLKQIESDRAGHLIMRGILYMIIGFGILGTIMMMMAERRKEFGIMMAVGMQKYKLAVGLMLETFFIGMVGVAAGIAASIPVISYFLFHPIPLTGQAAEMMMQMGYPPEMYFSNEPSVFFEQALVVFILTMAVGLYPVVNIGRLRVIGALRG</sequence>
<name>A0A4R2EXG6_9BACT</name>
<dbReference type="InterPro" id="IPR025857">
    <property type="entry name" value="MacB_PCD"/>
</dbReference>
<dbReference type="RefSeq" id="WP_131838327.1">
    <property type="nucleotide sequence ID" value="NZ_SLWB01000002.1"/>
</dbReference>
<gene>
    <name evidence="10" type="ORF">CLV25_102238</name>
</gene>
<dbReference type="OrthoDB" id="9784014at2"/>
<reference evidence="10 11" key="1">
    <citation type="submission" date="2019-03" db="EMBL/GenBank/DDBJ databases">
        <title>Genomic Encyclopedia of Archaeal and Bacterial Type Strains, Phase II (KMG-II): from individual species to whole genera.</title>
        <authorList>
            <person name="Goeker M."/>
        </authorList>
    </citation>
    <scope>NUCLEOTIDE SEQUENCE [LARGE SCALE GENOMIC DNA]</scope>
    <source>
        <strain evidence="10 11">RL-C</strain>
    </source>
</reference>
<evidence type="ECO:0000259" key="8">
    <source>
        <dbReference type="Pfam" id="PF02687"/>
    </source>
</evidence>
<organism evidence="10 11">
    <name type="scientific">Acetobacteroides hydrogenigenes</name>
    <dbReference type="NCBI Taxonomy" id="979970"/>
    <lineage>
        <taxon>Bacteria</taxon>
        <taxon>Pseudomonadati</taxon>
        <taxon>Bacteroidota</taxon>
        <taxon>Bacteroidia</taxon>
        <taxon>Bacteroidales</taxon>
        <taxon>Rikenellaceae</taxon>
        <taxon>Acetobacteroides</taxon>
    </lineage>
</organism>
<evidence type="ECO:0000256" key="6">
    <source>
        <dbReference type="ARBA" id="ARBA00023136"/>
    </source>
</evidence>
<comment type="similarity">
    <text evidence="2">Belongs to the ABC-4 integral membrane protein family. LolC/E subfamily.</text>
</comment>
<evidence type="ECO:0000256" key="7">
    <source>
        <dbReference type="SAM" id="Phobius"/>
    </source>
</evidence>
<dbReference type="AlphaFoldDB" id="A0A4R2EXG6"/>
<feature type="transmembrane region" description="Helical" evidence="7">
    <location>
        <begin position="373"/>
        <end position="393"/>
    </location>
</feature>
<evidence type="ECO:0000259" key="9">
    <source>
        <dbReference type="Pfam" id="PF12704"/>
    </source>
</evidence>
<dbReference type="EMBL" id="SLWB01000002">
    <property type="protein sequence ID" value="TCN72272.1"/>
    <property type="molecule type" value="Genomic_DNA"/>
</dbReference>
<proteinExistence type="inferred from homology"/>
<comment type="subcellular location">
    <subcellularLocation>
        <location evidence="1">Cell membrane</location>
        <topology evidence="1">Multi-pass membrane protein</topology>
    </subcellularLocation>
</comment>
<keyword evidence="5 7" id="KW-1133">Transmembrane helix</keyword>
<keyword evidence="4 7" id="KW-0812">Transmembrane</keyword>
<evidence type="ECO:0000256" key="4">
    <source>
        <dbReference type="ARBA" id="ARBA00022692"/>
    </source>
</evidence>
<dbReference type="PROSITE" id="PS51257">
    <property type="entry name" value="PROKAR_LIPOPROTEIN"/>
    <property type="match status" value="1"/>
</dbReference>
<dbReference type="InterPro" id="IPR051447">
    <property type="entry name" value="Lipoprotein-release_system"/>
</dbReference>
<dbReference type="GO" id="GO:0044874">
    <property type="term" value="P:lipoprotein localization to outer membrane"/>
    <property type="evidence" value="ECO:0007669"/>
    <property type="project" value="TreeGrafter"/>
</dbReference>
<dbReference type="Pfam" id="PF12704">
    <property type="entry name" value="MacB_PCD"/>
    <property type="match status" value="1"/>
</dbReference>
<feature type="domain" description="ABC3 transporter permease C-terminal" evidence="8">
    <location>
        <begin position="272"/>
        <end position="397"/>
    </location>
</feature>
<feature type="domain" description="MacB-like periplasmic core" evidence="9">
    <location>
        <begin position="19"/>
        <end position="235"/>
    </location>
</feature>
<evidence type="ECO:0000256" key="2">
    <source>
        <dbReference type="ARBA" id="ARBA00005236"/>
    </source>
</evidence>
<evidence type="ECO:0000256" key="3">
    <source>
        <dbReference type="ARBA" id="ARBA00022475"/>
    </source>
</evidence>
<keyword evidence="10" id="KW-0449">Lipoprotein</keyword>
<protein>
    <submittedName>
        <fullName evidence="10">ABC-type lipoprotein release transport system permease subunit</fullName>
    </submittedName>
</protein>
<evidence type="ECO:0000256" key="5">
    <source>
        <dbReference type="ARBA" id="ARBA00022989"/>
    </source>
</evidence>
<accession>A0A4R2EXG6</accession>
<dbReference type="PANTHER" id="PTHR30489:SF0">
    <property type="entry name" value="LIPOPROTEIN-RELEASING SYSTEM TRANSMEMBRANE PROTEIN LOLE"/>
    <property type="match status" value="1"/>
</dbReference>
<comment type="caution">
    <text evidence="10">The sequence shown here is derived from an EMBL/GenBank/DDBJ whole genome shotgun (WGS) entry which is preliminary data.</text>
</comment>
<evidence type="ECO:0000256" key="1">
    <source>
        <dbReference type="ARBA" id="ARBA00004651"/>
    </source>
</evidence>
<evidence type="ECO:0000313" key="11">
    <source>
        <dbReference type="Proteomes" id="UP000294830"/>
    </source>
</evidence>
<dbReference type="PANTHER" id="PTHR30489">
    <property type="entry name" value="LIPOPROTEIN-RELEASING SYSTEM TRANSMEMBRANE PROTEIN LOLE"/>
    <property type="match status" value="1"/>
</dbReference>
<feature type="transmembrane region" description="Helical" evidence="7">
    <location>
        <begin position="310"/>
        <end position="342"/>
    </location>
</feature>